<dbReference type="STRING" id="455193.SAMN05421805_10264"/>
<dbReference type="Gene3D" id="2.30.110.10">
    <property type="entry name" value="Electron Transport, Fmn-binding Protein, Chain A"/>
    <property type="match status" value="1"/>
</dbReference>
<keyword evidence="1" id="KW-0560">Oxidoreductase</keyword>
<sequence length="130" mass="14224">MTFTPAEIDYLEGQTLGRLCTLGPGGEPQARPVGVHLGPDGTIDVPGYHNAESQKWRNVLRDPRVTFVVDDIASRTPWRVRGIEIRGEAEALLGVGSTEDGLSGDVIRIHPKRILSWGIDTERLQARDVG</sequence>
<feature type="domain" description="Pyridoxamine 5'-phosphate oxidase N-terminal" evidence="2">
    <location>
        <begin position="9"/>
        <end position="92"/>
    </location>
</feature>
<dbReference type="Pfam" id="PF01243">
    <property type="entry name" value="PNPOx_N"/>
    <property type="match status" value="1"/>
</dbReference>
<dbReference type="PANTHER" id="PTHR35176:SF6">
    <property type="entry name" value="HEME OXYGENASE HI_0854-RELATED"/>
    <property type="match status" value="1"/>
</dbReference>
<dbReference type="OrthoDB" id="3693562at2"/>
<accession>A0A1I4V8I5</accession>
<dbReference type="SUPFAM" id="SSF50475">
    <property type="entry name" value="FMN-binding split barrel"/>
    <property type="match status" value="1"/>
</dbReference>
<dbReference type="GO" id="GO:0070967">
    <property type="term" value="F:coenzyme F420 binding"/>
    <property type="evidence" value="ECO:0007669"/>
    <property type="project" value="TreeGrafter"/>
</dbReference>
<evidence type="ECO:0000313" key="5">
    <source>
        <dbReference type="Proteomes" id="UP000199398"/>
    </source>
</evidence>
<evidence type="ECO:0000313" key="4">
    <source>
        <dbReference type="EMBL" id="SFM97516.1"/>
    </source>
</evidence>
<dbReference type="GO" id="GO:0005829">
    <property type="term" value="C:cytosol"/>
    <property type="evidence" value="ECO:0007669"/>
    <property type="project" value="TreeGrafter"/>
</dbReference>
<proteinExistence type="predicted"/>
<dbReference type="EMBL" id="RBXX01000002">
    <property type="protein sequence ID" value="RKT86171.1"/>
    <property type="molecule type" value="Genomic_DNA"/>
</dbReference>
<keyword evidence="6" id="KW-1185">Reference proteome</keyword>
<reference evidence="3 6" key="2">
    <citation type="submission" date="2018-10" db="EMBL/GenBank/DDBJ databases">
        <title>Sequencing the genomes of 1000 actinobacteria strains.</title>
        <authorList>
            <person name="Klenk H.-P."/>
        </authorList>
    </citation>
    <scope>NUCLEOTIDE SEQUENCE [LARGE SCALE GENOMIC DNA]</scope>
    <source>
        <strain evidence="3 6">DSM 45119</strain>
    </source>
</reference>
<organism evidence="4 5">
    <name type="scientific">Saccharopolyspora antimicrobica</name>
    <dbReference type="NCBI Taxonomy" id="455193"/>
    <lineage>
        <taxon>Bacteria</taxon>
        <taxon>Bacillati</taxon>
        <taxon>Actinomycetota</taxon>
        <taxon>Actinomycetes</taxon>
        <taxon>Pseudonocardiales</taxon>
        <taxon>Pseudonocardiaceae</taxon>
        <taxon>Saccharopolyspora</taxon>
    </lineage>
</organism>
<dbReference type="NCBIfam" id="TIGR04023">
    <property type="entry name" value="PPOX_MSMEG_5819"/>
    <property type="match status" value="1"/>
</dbReference>
<evidence type="ECO:0000259" key="2">
    <source>
        <dbReference type="Pfam" id="PF01243"/>
    </source>
</evidence>
<dbReference type="Proteomes" id="UP000270697">
    <property type="component" value="Unassembled WGS sequence"/>
</dbReference>
<evidence type="ECO:0000313" key="6">
    <source>
        <dbReference type="Proteomes" id="UP000270697"/>
    </source>
</evidence>
<dbReference type="PANTHER" id="PTHR35176">
    <property type="entry name" value="HEME OXYGENASE HI_0854-RELATED"/>
    <property type="match status" value="1"/>
</dbReference>
<gene>
    <name evidence="3" type="ORF">ATL45_4531</name>
    <name evidence="4" type="ORF">SAMN05421805_10264</name>
</gene>
<dbReference type="InterPro" id="IPR012349">
    <property type="entry name" value="Split_barrel_FMN-bd"/>
</dbReference>
<dbReference type="InterPro" id="IPR011576">
    <property type="entry name" value="Pyridox_Oxase_N"/>
</dbReference>
<dbReference type="AlphaFoldDB" id="A0A1I4V8I5"/>
<name>A0A1I4V8I5_9PSEU</name>
<dbReference type="EMBL" id="FOUP01000002">
    <property type="protein sequence ID" value="SFM97516.1"/>
    <property type="molecule type" value="Genomic_DNA"/>
</dbReference>
<evidence type="ECO:0000256" key="1">
    <source>
        <dbReference type="ARBA" id="ARBA00023002"/>
    </source>
</evidence>
<dbReference type="InterPro" id="IPR024031">
    <property type="entry name" value="MSMEG_5819/OxyR"/>
</dbReference>
<evidence type="ECO:0000313" key="3">
    <source>
        <dbReference type="EMBL" id="RKT86171.1"/>
    </source>
</evidence>
<protein>
    <submittedName>
        <fullName evidence="4">Pyridoxamine 5'-phosphate oxidase family protein</fullName>
    </submittedName>
</protein>
<dbReference type="RefSeq" id="WP_093148030.1">
    <property type="nucleotide sequence ID" value="NZ_FOUP01000002.1"/>
</dbReference>
<dbReference type="InterPro" id="IPR052019">
    <property type="entry name" value="F420H2_bilvrd_red/Heme_oxyg"/>
</dbReference>
<dbReference type="Proteomes" id="UP000199398">
    <property type="component" value="Unassembled WGS sequence"/>
</dbReference>
<reference evidence="4 5" key="1">
    <citation type="submission" date="2016-10" db="EMBL/GenBank/DDBJ databases">
        <authorList>
            <person name="de Groot N.N."/>
        </authorList>
    </citation>
    <scope>NUCLEOTIDE SEQUENCE [LARGE SCALE GENOMIC DNA]</scope>
    <source>
        <strain evidence="4 5">CPCC 201259</strain>
    </source>
</reference>
<dbReference type="GO" id="GO:0016627">
    <property type="term" value="F:oxidoreductase activity, acting on the CH-CH group of donors"/>
    <property type="evidence" value="ECO:0007669"/>
    <property type="project" value="TreeGrafter"/>
</dbReference>